<keyword evidence="3" id="KW-1185">Reference proteome</keyword>
<evidence type="ECO:0000313" key="2">
    <source>
        <dbReference type="EMBL" id="UOE32215.1"/>
    </source>
</evidence>
<sequence length="235" mass="26961">MPDFTFSQAIILGSAAAVVTAISSFLIARNRNRHEVRLKELDSKQKKQDFQYSVDLDNQKRRAQAAETIVKQWSLLLNRIELQSTFYKRIAKDGYAGSNMYLLAQKYTEDMASITKRMQEEGKDVSDLIDLYFGIDPTVAEAVGVVREELDLERKIVVYQAELKKWVENSIALMGKMVSTQHPITYMALDNANKATERAVVFKVRQILEILEAHAWVLRRGIAIVRTEMKYPEIK</sequence>
<evidence type="ECO:0000313" key="3">
    <source>
        <dbReference type="Proteomes" id="UP000831390"/>
    </source>
</evidence>
<accession>A0ABY4B694</accession>
<keyword evidence="1" id="KW-0472">Membrane</keyword>
<gene>
    <name evidence="2" type="ORF">MTP16_13855</name>
</gene>
<proteinExistence type="predicted"/>
<keyword evidence="1" id="KW-0812">Transmembrane</keyword>
<reference evidence="2 3" key="1">
    <citation type="submission" date="2022-03" db="EMBL/GenBank/DDBJ databases">
        <title>Hymenobactersp. isolated from the air.</title>
        <authorList>
            <person name="Won M."/>
            <person name="Kwon S.-W."/>
        </authorList>
    </citation>
    <scope>NUCLEOTIDE SEQUENCE [LARGE SCALE GENOMIC DNA]</scope>
    <source>
        <strain evidence="2 3">KACC 22596</strain>
    </source>
</reference>
<dbReference type="EMBL" id="CP094534">
    <property type="protein sequence ID" value="UOE32215.1"/>
    <property type="molecule type" value="Genomic_DNA"/>
</dbReference>
<name>A0ABY4B694_9BACT</name>
<organism evidence="2 3">
    <name type="scientific">Hymenobacter monticola</name>
    <dbReference type="NCBI Taxonomy" id="1705399"/>
    <lineage>
        <taxon>Bacteria</taxon>
        <taxon>Pseudomonadati</taxon>
        <taxon>Bacteroidota</taxon>
        <taxon>Cytophagia</taxon>
        <taxon>Cytophagales</taxon>
        <taxon>Hymenobacteraceae</taxon>
        <taxon>Hymenobacter</taxon>
    </lineage>
</organism>
<feature type="transmembrane region" description="Helical" evidence="1">
    <location>
        <begin position="6"/>
        <end position="28"/>
    </location>
</feature>
<dbReference type="Proteomes" id="UP000831390">
    <property type="component" value="Chromosome"/>
</dbReference>
<evidence type="ECO:0000256" key="1">
    <source>
        <dbReference type="SAM" id="Phobius"/>
    </source>
</evidence>
<protein>
    <submittedName>
        <fullName evidence="2">Uncharacterized protein</fullName>
    </submittedName>
</protein>
<keyword evidence="1" id="KW-1133">Transmembrane helix</keyword>
<dbReference type="RefSeq" id="WP_243510283.1">
    <property type="nucleotide sequence ID" value="NZ_CP094534.1"/>
</dbReference>